<dbReference type="GO" id="GO:0006672">
    <property type="term" value="P:ceramide metabolic process"/>
    <property type="evidence" value="ECO:0007669"/>
    <property type="project" value="InterPro"/>
</dbReference>
<keyword evidence="11" id="KW-1185">Reference proteome</keyword>
<dbReference type="AlphaFoldDB" id="A0A9W7BC87"/>
<comment type="similarity">
    <text evidence="2">Belongs to the alkaline ceramidase family.</text>
</comment>
<dbReference type="GO" id="GO:0046872">
    <property type="term" value="F:metal ion binding"/>
    <property type="evidence" value="ECO:0007669"/>
    <property type="project" value="UniProtKB-KW"/>
</dbReference>
<protein>
    <recommendedName>
        <fullName evidence="12">Ceramidase</fullName>
    </recommendedName>
</protein>
<keyword evidence="3 9" id="KW-0812">Transmembrane</keyword>
<dbReference type="PANTHER" id="PTHR46187">
    <property type="entry name" value="ALKALINE CERAMIDASE 3"/>
    <property type="match status" value="1"/>
</dbReference>
<evidence type="ECO:0000256" key="3">
    <source>
        <dbReference type="ARBA" id="ARBA00022692"/>
    </source>
</evidence>
<evidence type="ECO:0000313" key="10">
    <source>
        <dbReference type="EMBL" id="GMH84113.1"/>
    </source>
</evidence>
<accession>A0A9W7BC87</accession>
<evidence type="ECO:0008006" key="12">
    <source>
        <dbReference type="Google" id="ProtNLM"/>
    </source>
</evidence>
<keyword evidence="7" id="KW-0479">Metal-binding</keyword>
<dbReference type="PANTHER" id="PTHR46187:SF3">
    <property type="entry name" value="ALKALINE CERAMIDASE 3"/>
    <property type="match status" value="1"/>
</dbReference>
<keyword evidence="4" id="KW-0378">Hydrolase</keyword>
<organism evidence="10 11">
    <name type="scientific">Triparma verrucosa</name>
    <dbReference type="NCBI Taxonomy" id="1606542"/>
    <lineage>
        <taxon>Eukaryota</taxon>
        <taxon>Sar</taxon>
        <taxon>Stramenopiles</taxon>
        <taxon>Ochrophyta</taxon>
        <taxon>Bolidophyceae</taxon>
        <taxon>Parmales</taxon>
        <taxon>Triparmaceae</taxon>
        <taxon>Triparma</taxon>
    </lineage>
</organism>
<evidence type="ECO:0000256" key="7">
    <source>
        <dbReference type="PIRSR" id="PIRSR608901-1"/>
    </source>
</evidence>
<gene>
    <name evidence="10" type="ORF">TrVE_jg11181</name>
</gene>
<keyword evidence="5 9" id="KW-1133">Transmembrane helix</keyword>
<dbReference type="InterPro" id="IPR008901">
    <property type="entry name" value="ACER"/>
</dbReference>
<keyword evidence="7" id="KW-0106">Calcium</keyword>
<feature type="transmembrane region" description="Helical" evidence="9">
    <location>
        <begin position="182"/>
        <end position="198"/>
    </location>
</feature>
<feature type="binding site" evidence="7">
    <location>
        <position position="25"/>
    </location>
    <ligand>
        <name>Ca(2+)</name>
        <dbReference type="ChEBI" id="CHEBI:29108"/>
    </ligand>
</feature>
<feature type="transmembrane region" description="Helical" evidence="9">
    <location>
        <begin position="155"/>
        <end position="175"/>
    </location>
</feature>
<reference evidence="11" key="1">
    <citation type="journal article" date="2023" name="Commun. Biol.">
        <title>Genome analysis of Parmales, the sister group of diatoms, reveals the evolutionary specialization of diatoms from phago-mixotrophs to photoautotrophs.</title>
        <authorList>
            <person name="Ban H."/>
            <person name="Sato S."/>
            <person name="Yoshikawa S."/>
            <person name="Yamada K."/>
            <person name="Nakamura Y."/>
            <person name="Ichinomiya M."/>
            <person name="Sato N."/>
            <person name="Blanc-Mathieu R."/>
            <person name="Endo H."/>
            <person name="Kuwata A."/>
            <person name="Ogata H."/>
        </authorList>
    </citation>
    <scope>NUCLEOTIDE SEQUENCE [LARGE SCALE GENOMIC DNA]</scope>
    <source>
        <strain evidence="11">NIES 3699</strain>
    </source>
</reference>
<feature type="binding site" evidence="7">
    <location>
        <position position="41"/>
    </location>
    <ligand>
        <name>Ca(2+)</name>
        <dbReference type="ChEBI" id="CHEBI:29108"/>
    </ligand>
</feature>
<sequence>MTDAVNNAASDYTGFPPPLTSHVQWCEYTVSAYHVSPYIAEFHNAWTNIFYAISAILGIIELKTSPSSNPFLLYSERCLLVTAVGSFFFHSNPSSFTELLDELPMVVLAGCYLMCLKGNHWLLSGGWYIYTIFLMLSIVIVAFISYLIFGSYELFTTLFTFQTSLPILITFNLLYNNTNMERIYFKKAIICIILGRIVWEYERNLFEFGNCPKGGFGFYAHCYWHLFSSLAHFYFMKVFRGIECRKGRREDGGEEDLEMQRLMQRGRGIEQATKD</sequence>
<evidence type="ECO:0000256" key="5">
    <source>
        <dbReference type="ARBA" id="ARBA00022989"/>
    </source>
</evidence>
<feature type="transmembrane region" description="Helical" evidence="9">
    <location>
        <begin position="127"/>
        <end position="149"/>
    </location>
</feature>
<evidence type="ECO:0000256" key="1">
    <source>
        <dbReference type="ARBA" id="ARBA00004141"/>
    </source>
</evidence>
<evidence type="ECO:0000256" key="4">
    <source>
        <dbReference type="ARBA" id="ARBA00022801"/>
    </source>
</evidence>
<dbReference type="GO" id="GO:0016811">
    <property type="term" value="F:hydrolase activity, acting on carbon-nitrogen (but not peptide) bonds, in linear amides"/>
    <property type="evidence" value="ECO:0007669"/>
    <property type="project" value="InterPro"/>
</dbReference>
<dbReference type="GO" id="GO:0005789">
    <property type="term" value="C:endoplasmic reticulum membrane"/>
    <property type="evidence" value="ECO:0007669"/>
    <property type="project" value="TreeGrafter"/>
</dbReference>
<dbReference type="EMBL" id="BRXX01000033">
    <property type="protein sequence ID" value="GMH84113.1"/>
    <property type="molecule type" value="Genomic_DNA"/>
</dbReference>
<dbReference type="Proteomes" id="UP001165160">
    <property type="component" value="Unassembled WGS sequence"/>
</dbReference>
<comment type="subcellular location">
    <subcellularLocation>
        <location evidence="1">Membrane</location>
        <topology evidence="1">Multi-pass membrane protein</topology>
    </subcellularLocation>
</comment>
<evidence type="ECO:0000256" key="9">
    <source>
        <dbReference type="SAM" id="Phobius"/>
    </source>
</evidence>
<keyword evidence="8" id="KW-0862">Zinc</keyword>
<evidence type="ECO:0000256" key="6">
    <source>
        <dbReference type="ARBA" id="ARBA00023136"/>
    </source>
</evidence>
<feature type="transmembrane region" description="Helical" evidence="9">
    <location>
        <begin position="218"/>
        <end position="239"/>
    </location>
</feature>
<feature type="binding site" evidence="8">
    <location>
        <position position="225"/>
    </location>
    <ligand>
        <name>Zn(2+)</name>
        <dbReference type="ChEBI" id="CHEBI:29105"/>
        <note>catalytic</note>
    </ligand>
</feature>
<keyword evidence="6 9" id="KW-0472">Membrane</keyword>
<evidence type="ECO:0000313" key="11">
    <source>
        <dbReference type="Proteomes" id="UP001165160"/>
    </source>
</evidence>
<dbReference type="Pfam" id="PF05875">
    <property type="entry name" value="Ceramidase"/>
    <property type="match status" value="1"/>
</dbReference>
<evidence type="ECO:0000256" key="2">
    <source>
        <dbReference type="ARBA" id="ARBA00009780"/>
    </source>
</evidence>
<feature type="binding site" evidence="7">
    <location>
        <position position="27"/>
    </location>
    <ligand>
        <name>Ca(2+)</name>
        <dbReference type="ChEBI" id="CHEBI:29108"/>
    </ligand>
</feature>
<evidence type="ECO:0000256" key="8">
    <source>
        <dbReference type="PIRSR" id="PIRSR608901-2"/>
    </source>
</evidence>
<comment type="cofactor">
    <cofactor evidence="8">
        <name>Zn(2+)</name>
        <dbReference type="ChEBI" id="CHEBI:29105"/>
    </cofactor>
</comment>
<proteinExistence type="inferred from homology"/>
<feature type="binding site" evidence="8">
    <location>
        <position position="221"/>
    </location>
    <ligand>
        <name>Zn(2+)</name>
        <dbReference type="ChEBI" id="CHEBI:29105"/>
        <note>catalytic</note>
    </ligand>
</feature>
<name>A0A9W7BC87_9STRA</name>
<feature type="binding site" evidence="8">
    <location>
        <position position="90"/>
    </location>
    <ligand>
        <name>Zn(2+)</name>
        <dbReference type="ChEBI" id="CHEBI:29105"/>
        <note>catalytic</note>
    </ligand>
</feature>
<comment type="caution">
    <text evidence="10">The sequence shown here is derived from an EMBL/GenBank/DDBJ whole genome shotgun (WGS) entry which is preliminary data.</text>
</comment>